<evidence type="ECO:0000259" key="1">
    <source>
        <dbReference type="Pfam" id="PF07727"/>
    </source>
</evidence>
<proteinExistence type="predicted"/>
<reference evidence="2 3" key="1">
    <citation type="submission" date="2019-07" db="EMBL/GenBank/DDBJ databases">
        <title>Genomics analysis of Aphanomyces spp. identifies a new class of oomycete effector associated with host adaptation.</title>
        <authorList>
            <person name="Gaulin E."/>
        </authorList>
    </citation>
    <scope>NUCLEOTIDE SEQUENCE [LARGE SCALE GENOMIC DNA]</scope>
    <source>
        <strain evidence="2 3">ATCC 201684</strain>
    </source>
</reference>
<accession>A0A6G0W5T1</accession>
<dbReference type="AlphaFoldDB" id="A0A6G0W5T1"/>
<dbReference type="InterPro" id="IPR013103">
    <property type="entry name" value="RVT_2"/>
</dbReference>
<dbReference type="SUPFAM" id="SSF56672">
    <property type="entry name" value="DNA/RNA polymerases"/>
    <property type="match status" value="1"/>
</dbReference>
<evidence type="ECO:0000313" key="2">
    <source>
        <dbReference type="EMBL" id="KAF0722124.1"/>
    </source>
</evidence>
<keyword evidence="3" id="KW-1185">Reference proteome</keyword>
<dbReference type="Pfam" id="PF07727">
    <property type="entry name" value="RVT_2"/>
    <property type="match status" value="2"/>
</dbReference>
<gene>
    <name evidence="2" type="ORF">Ae201684_018663</name>
</gene>
<dbReference type="Proteomes" id="UP000481153">
    <property type="component" value="Unassembled WGS sequence"/>
</dbReference>
<dbReference type="EMBL" id="VJMJ01000346">
    <property type="protein sequence ID" value="KAF0722124.1"/>
    <property type="molecule type" value="Genomic_DNA"/>
</dbReference>
<organism evidence="2 3">
    <name type="scientific">Aphanomyces euteiches</name>
    <dbReference type="NCBI Taxonomy" id="100861"/>
    <lineage>
        <taxon>Eukaryota</taxon>
        <taxon>Sar</taxon>
        <taxon>Stramenopiles</taxon>
        <taxon>Oomycota</taxon>
        <taxon>Saprolegniomycetes</taxon>
        <taxon>Saprolegniales</taxon>
        <taxon>Verrucalvaceae</taxon>
        <taxon>Aphanomyces</taxon>
    </lineage>
</organism>
<feature type="domain" description="Reverse transcriptase Ty1/copia-type" evidence="1">
    <location>
        <begin position="265"/>
        <end position="346"/>
    </location>
</feature>
<dbReference type="PANTHER" id="PTHR11439">
    <property type="entry name" value="GAG-POL-RELATED RETROTRANSPOSON"/>
    <property type="match status" value="1"/>
</dbReference>
<dbReference type="InterPro" id="IPR043502">
    <property type="entry name" value="DNA/RNA_pol_sf"/>
</dbReference>
<dbReference type="CDD" id="cd09272">
    <property type="entry name" value="RNase_HI_RT_Ty1"/>
    <property type="match status" value="1"/>
</dbReference>
<protein>
    <recommendedName>
        <fullName evidence="1">Reverse transcriptase Ty1/copia-type domain-containing protein</fullName>
    </recommendedName>
</protein>
<dbReference type="PANTHER" id="PTHR11439:SF483">
    <property type="entry name" value="PEPTIDE SYNTHASE GLIP-LIKE, PUTATIVE (AFU_ORTHOLOGUE AFUA_3G12920)-RELATED"/>
    <property type="match status" value="1"/>
</dbReference>
<feature type="domain" description="Reverse transcriptase Ty1/copia-type" evidence="1">
    <location>
        <begin position="121"/>
        <end position="260"/>
    </location>
</feature>
<name>A0A6G0W5T1_9STRA</name>
<sequence length="582" mass="65225">MFANDEFSHGRLSIPNYVKFKDISSHEELTLRRFAEPTSELTNAIIASSAKVETGGQEAKLRPTRAIKRPKRFEVNLVTTHAMDSRPRISEPLTMQDMRSSVEVEQWKQAMDEEYQALVDNGVWRLMALPKGRKALKSKWIWKVKYQPNGDVERFKARLCIKGFLQIAGVDFTGTFAPVLRLESLRVLCALIAKLDLATKQLDIKTAFLKCDLEEEIYMEQPEGYVIRGSELLVCRLQKSLYGLKQAPRQWHKKLHAVLAGSIVYLAVYVDDITLAGKSEIELDSVSNAIKAKFQVTDKGELGFILGIHVVRNRSTKTLKLSQTKFVEELLTRFNMADCHPVATPQAQGTATDDIHAEDTRNVPYQSLVGALQYLVSATRPDIANSVRYLSSHNHDHNQTHWRMAKRVLKYLKGTSDKALTFQGTLTGQPVAFCDADFANDLNDSKSVTGFVVMLAGAAVVYASKKQSLVGQSTTEVEFIAAAEAAKSIIWLAELLTELRCTSNGPITLFVDNQSAIQVAQRTSAHGRTKHIRLRYHFLKDLVSEGMIHLEYINTTEQIADTLTKSLVPARFVKLRAMLGLV</sequence>
<dbReference type="VEuPathDB" id="FungiDB:AeMF1_014215"/>
<comment type="caution">
    <text evidence="2">The sequence shown here is derived from an EMBL/GenBank/DDBJ whole genome shotgun (WGS) entry which is preliminary data.</text>
</comment>
<evidence type="ECO:0000313" key="3">
    <source>
        <dbReference type="Proteomes" id="UP000481153"/>
    </source>
</evidence>